<keyword evidence="5" id="KW-0949">S-adenosyl-L-methionine</keyword>
<evidence type="ECO:0000259" key="7">
    <source>
        <dbReference type="PROSITE" id="PS50943"/>
    </source>
</evidence>
<dbReference type="InterPro" id="IPR001387">
    <property type="entry name" value="Cro/C1-type_HTH"/>
</dbReference>
<dbReference type="PANTHER" id="PTHR30481">
    <property type="entry name" value="DNA ADENINE METHYLASE"/>
    <property type="match status" value="1"/>
</dbReference>
<dbReference type="OrthoDB" id="9805629at2"/>
<accession>A0A5B8JXS6</accession>
<sequence length="380" mass="44652">MKYSEEIKKYRKENALSQQDLASMLGVKLNTIYRWESEKYMPSNKYKKRLNCLIGEKVFKKENEYIKSPLNYTGNKYRILKQIIPNFPNKIDVFVDMFCGGATVGANVNAKKVYFIDSNERVISLLKFIARSNFKKFVSSLEQKIVYYNLSYSNLNGYAHYFNAATPDNKNNGLKKFNKVGFEKMKADYNLLPNKNSDEANTLLYLLLVYGFNNDLRFNSKGEYNLPCGKTDLNKNNLNKIYDFILKAQKSEFIFICGDFRDPKIQKICFEEAEYLYLDPPYLITDAVYNETSKWNEETENSLINFLNKAMEHHLPFCLSNVISKKNEQDEEIFNWPLKNFIDNHETLKVQGIDCHYRSSSYNKKNRNSMEKEIIVLHEE</sequence>
<name>A0A5B8JXS6_9MOLU</name>
<dbReference type="Pfam" id="PF01381">
    <property type="entry name" value="HTH_3"/>
    <property type="match status" value="1"/>
</dbReference>
<dbReference type="GO" id="GO:1904047">
    <property type="term" value="F:S-adenosyl-L-methionine binding"/>
    <property type="evidence" value="ECO:0007669"/>
    <property type="project" value="TreeGrafter"/>
</dbReference>
<dbReference type="SUPFAM" id="SSF53335">
    <property type="entry name" value="S-adenosyl-L-methionine-dependent methyltransferases"/>
    <property type="match status" value="1"/>
</dbReference>
<evidence type="ECO:0000256" key="2">
    <source>
        <dbReference type="ARBA" id="ARBA00011900"/>
    </source>
</evidence>
<evidence type="ECO:0000313" key="9">
    <source>
        <dbReference type="Proteomes" id="UP000318927"/>
    </source>
</evidence>
<dbReference type="CDD" id="cd00093">
    <property type="entry name" value="HTH_XRE"/>
    <property type="match status" value="1"/>
</dbReference>
<keyword evidence="9" id="KW-1185">Reference proteome</keyword>
<dbReference type="PRINTS" id="PR00505">
    <property type="entry name" value="D12N6MTFRASE"/>
</dbReference>
<dbReference type="Gene3D" id="1.10.1020.10">
    <property type="entry name" value="Adenine-specific Methyltransferase, Domain 2"/>
    <property type="match status" value="1"/>
</dbReference>
<keyword evidence="4" id="KW-0808">Transferase</keyword>
<dbReference type="Proteomes" id="UP000318927">
    <property type="component" value="Chromosome"/>
</dbReference>
<evidence type="ECO:0000256" key="4">
    <source>
        <dbReference type="ARBA" id="ARBA00022679"/>
    </source>
</evidence>
<dbReference type="InterPro" id="IPR023095">
    <property type="entry name" value="Ade_MeTrfase_dom_2"/>
</dbReference>
<dbReference type="PANTHER" id="PTHR30481:SF3">
    <property type="entry name" value="DNA ADENINE METHYLASE"/>
    <property type="match status" value="1"/>
</dbReference>
<dbReference type="SUPFAM" id="SSF47413">
    <property type="entry name" value="lambda repressor-like DNA-binding domains"/>
    <property type="match status" value="1"/>
</dbReference>
<dbReference type="GO" id="GO:0009307">
    <property type="term" value="P:DNA restriction-modification system"/>
    <property type="evidence" value="ECO:0007669"/>
    <property type="project" value="InterPro"/>
</dbReference>
<dbReference type="InterPro" id="IPR029063">
    <property type="entry name" value="SAM-dependent_MTases_sf"/>
</dbReference>
<evidence type="ECO:0000256" key="5">
    <source>
        <dbReference type="ARBA" id="ARBA00022691"/>
    </source>
</evidence>
<dbReference type="GO" id="GO:0009007">
    <property type="term" value="F:site-specific DNA-methyltransferase (adenine-specific) activity"/>
    <property type="evidence" value="ECO:0007669"/>
    <property type="project" value="UniProtKB-EC"/>
</dbReference>
<evidence type="ECO:0000313" key="8">
    <source>
        <dbReference type="EMBL" id="QDY87090.1"/>
    </source>
</evidence>
<dbReference type="GO" id="GO:0006298">
    <property type="term" value="P:mismatch repair"/>
    <property type="evidence" value="ECO:0007669"/>
    <property type="project" value="TreeGrafter"/>
</dbReference>
<dbReference type="RefSeq" id="WP_146368654.1">
    <property type="nucleotide sequence ID" value="NZ_CP042295.1"/>
</dbReference>
<dbReference type="Gene3D" id="1.10.260.40">
    <property type="entry name" value="lambda repressor-like DNA-binding domains"/>
    <property type="match status" value="1"/>
</dbReference>
<comment type="catalytic activity">
    <reaction evidence="6">
        <text>a 2'-deoxyadenosine in DNA + S-adenosyl-L-methionine = an N(6)-methyl-2'-deoxyadenosine in DNA + S-adenosyl-L-homocysteine + H(+)</text>
        <dbReference type="Rhea" id="RHEA:15197"/>
        <dbReference type="Rhea" id="RHEA-COMP:12418"/>
        <dbReference type="Rhea" id="RHEA-COMP:12419"/>
        <dbReference type="ChEBI" id="CHEBI:15378"/>
        <dbReference type="ChEBI" id="CHEBI:57856"/>
        <dbReference type="ChEBI" id="CHEBI:59789"/>
        <dbReference type="ChEBI" id="CHEBI:90615"/>
        <dbReference type="ChEBI" id="CHEBI:90616"/>
        <dbReference type="EC" id="2.1.1.72"/>
    </reaction>
</comment>
<reference evidence="8 9" key="1">
    <citation type="journal article" date="2019" name="Microbiol. Resour. Announc.">
        <title>Complete Genome Sequences of Three Mycoplasma anserisalpingitis (Mycoplasma sp. 1220) Strains.</title>
        <authorList>
            <person name="Grozner D."/>
            <person name="Forro B."/>
            <person name="Kovacs A.B."/>
            <person name="Marton S."/>
            <person name="Banyai K."/>
            <person name="Kreizinger Z."/>
            <person name="Sulyok K.M."/>
            <person name="Gyuranecz M."/>
        </authorList>
    </citation>
    <scope>NUCLEOTIDE SEQUENCE [LARGE SCALE GENOMIC DNA]</scope>
    <source>
        <strain evidence="8 9">ATCC:BAA-2147</strain>
    </source>
</reference>
<proteinExistence type="inferred from homology"/>
<dbReference type="EC" id="2.1.1.72" evidence="2"/>
<evidence type="ECO:0000256" key="1">
    <source>
        <dbReference type="ARBA" id="ARBA00006594"/>
    </source>
</evidence>
<evidence type="ECO:0000256" key="6">
    <source>
        <dbReference type="ARBA" id="ARBA00047942"/>
    </source>
</evidence>
<dbReference type="KEGG" id="mans:FRW55_02910"/>
<dbReference type="Gene3D" id="3.40.50.150">
    <property type="entry name" value="Vaccinia Virus protein VP39"/>
    <property type="match status" value="1"/>
</dbReference>
<dbReference type="AlphaFoldDB" id="A0A5B8JXS6"/>
<dbReference type="REBASE" id="364406">
    <property type="entry name" value="M1.Man2147ORF2910P"/>
</dbReference>
<dbReference type="InterPro" id="IPR010982">
    <property type="entry name" value="Lambda_DNA-bd_dom_sf"/>
</dbReference>
<comment type="similarity">
    <text evidence="1">Belongs to the N(4)/N(6)-methyltransferase family.</text>
</comment>
<feature type="domain" description="HTH cro/C1-type" evidence="7">
    <location>
        <begin position="7"/>
        <end position="43"/>
    </location>
</feature>
<keyword evidence="3" id="KW-0489">Methyltransferase</keyword>
<dbReference type="InterPro" id="IPR012327">
    <property type="entry name" value="MeTrfase_D12"/>
</dbReference>
<evidence type="ECO:0000256" key="3">
    <source>
        <dbReference type="ARBA" id="ARBA00022603"/>
    </source>
</evidence>
<dbReference type="PROSITE" id="PS50943">
    <property type="entry name" value="HTH_CROC1"/>
    <property type="match status" value="1"/>
</dbReference>
<dbReference type="EMBL" id="CP042295">
    <property type="protein sequence ID" value="QDY87090.1"/>
    <property type="molecule type" value="Genomic_DNA"/>
</dbReference>
<organism evidence="8 9">
    <name type="scientific">Mycoplasma anserisalpingitidis</name>
    <dbReference type="NCBI Taxonomy" id="519450"/>
    <lineage>
        <taxon>Bacteria</taxon>
        <taxon>Bacillati</taxon>
        <taxon>Mycoplasmatota</taxon>
        <taxon>Mollicutes</taxon>
        <taxon>Mycoplasmataceae</taxon>
        <taxon>Mycoplasma</taxon>
    </lineage>
</organism>
<dbReference type="GO" id="GO:0043565">
    <property type="term" value="F:sequence-specific DNA binding"/>
    <property type="evidence" value="ECO:0007669"/>
    <property type="project" value="TreeGrafter"/>
</dbReference>
<protein>
    <recommendedName>
        <fullName evidence="2">site-specific DNA-methyltransferase (adenine-specific)</fullName>
        <ecNumber evidence="2">2.1.1.72</ecNumber>
    </recommendedName>
</protein>
<dbReference type="Pfam" id="PF02086">
    <property type="entry name" value="MethyltransfD12"/>
    <property type="match status" value="1"/>
</dbReference>
<dbReference type="SMART" id="SM00530">
    <property type="entry name" value="HTH_XRE"/>
    <property type="match status" value="1"/>
</dbReference>
<dbReference type="GO" id="GO:0032259">
    <property type="term" value="P:methylation"/>
    <property type="evidence" value="ECO:0007669"/>
    <property type="project" value="UniProtKB-KW"/>
</dbReference>
<gene>
    <name evidence="8" type="ORF">FRW55_02910</name>
</gene>